<sequence>MVPVTIPHMFAGLANYLSGWVLQSYSVIDSPWNWILRFTLMAAWVLLNLFCLDLANQRLDESVQEDFINKPWRPIPTGRLSQREATNLLCIAIPCTLGFSYFSGGFRESVVMAVLNYIYNDCGVANEHFILRNLMNAFGFMDFVAGASRVIAGPQSSFSALGLLWLATVGAFVFSTISIQDLYDQEGDSARNRLTAPLVLGDWKSRIMTAGAIMVCSLTIPPLFGIRSLAVLICWNAMGFTIAVGVLLSRCVKRDKENFTLWCAWLVLLYMLPPLRA</sequence>
<dbReference type="RefSeq" id="XP_056475370.1">
    <property type="nucleotide sequence ID" value="XM_056619211.1"/>
</dbReference>
<dbReference type="PANTHER" id="PTHR42723">
    <property type="entry name" value="CHLOROPHYLL SYNTHASE"/>
    <property type="match status" value="1"/>
</dbReference>
<keyword evidence="8" id="KW-1185">Reference proteome</keyword>
<comment type="subcellular location">
    <subcellularLocation>
        <location evidence="2">Membrane</location>
        <topology evidence="2">Multi-pass membrane protein</topology>
    </subcellularLocation>
</comment>
<feature type="transmembrane region" description="Helical" evidence="6">
    <location>
        <begin position="163"/>
        <end position="183"/>
    </location>
</feature>
<evidence type="ECO:0000313" key="7">
    <source>
        <dbReference type="EMBL" id="KAJ5099716.1"/>
    </source>
</evidence>
<feature type="transmembrane region" description="Helical" evidence="6">
    <location>
        <begin position="259"/>
        <end position="275"/>
    </location>
</feature>
<evidence type="ECO:0000256" key="5">
    <source>
        <dbReference type="ARBA" id="ARBA00023136"/>
    </source>
</evidence>
<comment type="cofactor">
    <cofactor evidence="1">
        <name>Mg(2+)</name>
        <dbReference type="ChEBI" id="CHEBI:18420"/>
    </cofactor>
</comment>
<feature type="transmembrane region" description="Helical" evidence="6">
    <location>
        <begin position="226"/>
        <end position="247"/>
    </location>
</feature>
<evidence type="ECO:0000256" key="1">
    <source>
        <dbReference type="ARBA" id="ARBA00001946"/>
    </source>
</evidence>
<dbReference type="PANTHER" id="PTHR42723:SF1">
    <property type="entry name" value="CHLOROPHYLL SYNTHASE, CHLOROPLASTIC"/>
    <property type="match status" value="1"/>
</dbReference>
<evidence type="ECO:0000256" key="4">
    <source>
        <dbReference type="ARBA" id="ARBA00022989"/>
    </source>
</evidence>
<dbReference type="OrthoDB" id="434972at2759"/>
<accession>A0A9W9FGG6</accession>
<protein>
    <submittedName>
        <fullName evidence="7">Uncharacterized protein</fullName>
    </submittedName>
</protein>
<organism evidence="7 8">
    <name type="scientific">Penicillium argentinense</name>
    <dbReference type="NCBI Taxonomy" id="1131581"/>
    <lineage>
        <taxon>Eukaryota</taxon>
        <taxon>Fungi</taxon>
        <taxon>Dikarya</taxon>
        <taxon>Ascomycota</taxon>
        <taxon>Pezizomycotina</taxon>
        <taxon>Eurotiomycetes</taxon>
        <taxon>Eurotiomycetidae</taxon>
        <taxon>Eurotiales</taxon>
        <taxon>Aspergillaceae</taxon>
        <taxon>Penicillium</taxon>
    </lineage>
</organism>
<dbReference type="CDD" id="cd13965">
    <property type="entry name" value="PT_UbiA_3"/>
    <property type="match status" value="1"/>
</dbReference>
<name>A0A9W9FGG6_9EURO</name>
<dbReference type="GO" id="GO:0016020">
    <property type="term" value="C:membrane"/>
    <property type="evidence" value="ECO:0007669"/>
    <property type="project" value="UniProtKB-SubCell"/>
</dbReference>
<reference evidence="7" key="2">
    <citation type="journal article" date="2023" name="IMA Fungus">
        <title>Comparative genomic study of the Penicillium genus elucidates a diverse pangenome and 15 lateral gene transfer events.</title>
        <authorList>
            <person name="Petersen C."/>
            <person name="Sorensen T."/>
            <person name="Nielsen M.R."/>
            <person name="Sondergaard T.E."/>
            <person name="Sorensen J.L."/>
            <person name="Fitzpatrick D.A."/>
            <person name="Frisvad J.C."/>
            <person name="Nielsen K.L."/>
        </authorList>
    </citation>
    <scope>NUCLEOTIDE SEQUENCE</scope>
    <source>
        <strain evidence="7">IBT 30761</strain>
    </source>
</reference>
<evidence type="ECO:0000256" key="6">
    <source>
        <dbReference type="SAM" id="Phobius"/>
    </source>
</evidence>
<dbReference type="InterPro" id="IPR050475">
    <property type="entry name" value="Prenyltransferase_related"/>
</dbReference>
<dbReference type="Pfam" id="PF01040">
    <property type="entry name" value="UbiA"/>
    <property type="match status" value="1"/>
</dbReference>
<dbReference type="GeneID" id="81358190"/>
<comment type="caution">
    <text evidence="7">The sequence shown here is derived from an EMBL/GenBank/DDBJ whole genome shotgun (WGS) entry which is preliminary data.</text>
</comment>
<evidence type="ECO:0000256" key="2">
    <source>
        <dbReference type="ARBA" id="ARBA00004141"/>
    </source>
</evidence>
<dbReference type="InterPro" id="IPR000537">
    <property type="entry name" value="UbiA_prenyltransferase"/>
</dbReference>
<feature type="transmembrane region" description="Helical" evidence="6">
    <location>
        <begin position="34"/>
        <end position="55"/>
    </location>
</feature>
<proteinExistence type="predicted"/>
<gene>
    <name evidence="7" type="ORF">N7532_006717</name>
</gene>
<evidence type="ECO:0000256" key="3">
    <source>
        <dbReference type="ARBA" id="ARBA00022692"/>
    </source>
</evidence>
<keyword evidence="4 6" id="KW-1133">Transmembrane helix</keyword>
<dbReference type="Proteomes" id="UP001149074">
    <property type="component" value="Unassembled WGS sequence"/>
</dbReference>
<dbReference type="EMBL" id="JAPQKI010000005">
    <property type="protein sequence ID" value="KAJ5099716.1"/>
    <property type="molecule type" value="Genomic_DNA"/>
</dbReference>
<dbReference type="InterPro" id="IPR044878">
    <property type="entry name" value="UbiA_sf"/>
</dbReference>
<dbReference type="Gene3D" id="1.10.357.140">
    <property type="entry name" value="UbiA prenyltransferase"/>
    <property type="match status" value="1"/>
</dbReference>
<dbReference type="GO" id="GO:0016765">
    <property type="term" value="F:transferase activity, transferring alkyl or aryl (other than methyl) groups"/>
    <property type="evidence" value="ECO:0007669"/>
    <property type="project" value="InterPro"/>
</dbReference>
<keyword evidence="3 6" id="KW-0812">Transmembrane</keyword>
<evidence type="ECO:0000313" key="8">
    <source>
        <dbReference type="Proteomes" id="UP001149074"/>
    </source>
</evidence>
<dbReference type="AlphaFoldDB" id="A0A9W9FGG6"/>
<keyword evidence="5 6" id="KW-0472">Membrane</keyword>
<reference evidence="7" key="1">
    <citation type="submission" date="2022-11" db="EMBL/GenBank/DDBJ databases">
        <authorList>
            <person name="Petersen C."/>
        </authorList>
    </citation>
    <scope>NUCLEOTIDE SEQUENCE</scope>
    <source>
        <strain evidence="7">IBT 30761</strain>
    </source>
</reference>